<feature type="transmembrane region" description="Helical" evidence="1">
    <location>
        <begin position="127"/>
        <end position="145"/>
    </location>
</feature>
<feature type="transmembrane region" description="Helical" evidence="1">
    <location>
        <begin position="53"/>
        <end position="73"/>
    </location>
</feature>
<keyword evidence="1" id="KW-0812">Transmembrane</keyword>
<proteinExistence type="predicted"/>
<comment type="caution">
    <text evidence="2">The sequence shown here is derived from an EMBL/GenBank/DDBJ whole genome shotgun (WGS) entry which is preliminary data.</text>
</comment>
<dbReference type="RefSeq" id="WP_413261279.1">
    <property type="nucleotide sequence ID" value="NZ_JBHFNR010000015.1"/>
</dbReference>
<organism evidence="2 3">
    <name type="scientific">Floridaenema flaviceps BLCC-F50</name>
    <dbReference type="NCBI Taxonomy" id="3153642"/>
    <lineage>
        <taxon>Bacteria</taxon>
        <taxon>Bacillati</taxon>
        <taxon>Cyanobacteriota</taxon>
        <taxon>Cyanophyceae</taxon>
        <taxon>Oscillatoriophycideae</taxon>
        <taxon>Aerosakkonematales</taxon>
        <taxon>Aerosakkonemataceae</taxon>
        <taxon>Floridanema</taxon>
        <taxon>Floridanema flaviceps</taxon>
    </lineage>
</organism>
<evidence type="ECO:0000313" key="2">
    <source>
        <dbReference type="EMBL" id="MFB2891601.1"/>
    </source>
</evidence>
<name>A0ABV4XIR4_9CYAN</name>
<accession>A0ABV4XIR4</accession>
<sequence length="292" mass="34718">MSEFWQTIIRQILELFLLLPMPWRGLVILLLFMIGFSWFFWRGFPWLLAKISHLLLIVAEVLAVILLWPEYLITKNRRKQGREPSHGSYVFSNFLSGIVNIFNEGRELFHKLFKYTLTKRWMPRNRWFLMAVIALPITWYVRPSLGETAVTKLFDSGVAWWYSFEGWVLNGKWSPSAFSIPPEQFIAEYCSAINKRQLTAAWNLTTTKFKTDSSLMPNGYNDFLNWWLTKVERVDLKQVTVLSKSTNSAIVDVRWQYFMKETRKLSSPESIRFFLIWDFQNNRWLLNSTKKI</sequence>
<reference evidence="2 3" key="1">
    <citation type="submission" date="2024-09" db="EMBL/GenBank/DDBJ databases">
        <title>Floridaenema gen nov. (Aerosakkonemataceae, Aerosakkonematales ord. nov., Cyanobacteria) from benthic tropical and subtropical fresh waters, with the description of four new species.</title>
        <authorList>
            <person name="Moretto J.A."/>
            <person name="Berthold D.E."/>
            <person name="Lefler F.W."/>
            <person name="Huang I.-S."/>
            <person name="Laughinghouse H. IV."/>
        </authorList>
    </citation>
    <scope>NUCLEOTIDE SEQUENCE [LARGE SCALE GENOMIC DNA]</scope>
    <source>
        <strain evidence="2 3">BLCC-F50</strain>
    </source>
</reference>
<feature type="transmembrane region" description="Helical" evidence="1">
    <location>
        <begin position="21"/>
        <end position="41"/>
    </location>
</feature>
<evidence type="ECO:0000256" key="1">
    <source>
        <dbReference type="SAM" id="Phobius"/>
    </source>
</evidence>
<evidence type="ECO:0000313" key="3">
    <source>
        <dbReference type="Proteomes" id="UP001576784"/>
    </source>
</evidence>
<keyword evidence="3" id="KW-1185">Reference proteome</keyword>
<keyword evidence="1" id="KW-1133">Transmembrane helix</keyword>
<gene>
    <name evidence="2" type="ORF">ACE1CI_01525</name>
</gene>
<dbReference type="EMBL" id="JBHFNR010000015">
    <property type="protein sequence ID" value="MFB2891601.1"/>
    <property type="molecule type" value="Genomic_DNA"/>
</dbReference>
<protein>
    <submittedName>
        <fullName evidence="2">Uncharacterized protein</fullName>
    </submittedName>
</protein>
<dbReference type="Proteomes" id="UP001576784">
    <property type="component" value="Unassembled WGS sequence"/>
</dbReference>
<keyword evidence="1" id="KW-0472">Membrane</keyword>